<comment type="caution">
    <text evidence="3">The sequence shown here is derived from an EMBL/GenBank/DDBJ whole genome shotgun (WGS) entry which is preliminary data.</text>
</comment>
<evidence type="ECO:0000256" key="2">
    <source>
        <dbReference type="SAM" id="Phobius"/>
    </source>
</evidence>
<feature type="compositionally biased region" description="Basic residues" evidence="1">
    <location>
        <begin position="25"/>
        <end position="53"/>
    </location>
</feature>
<name>A0A9W7CFH9_9STRA</name>
<dbReference type="EMBL" id="BRXW01000061">
    <property type="protein sequence ID" value="GMI03704.1"/>
    <property type="molecule type" value="Genomic_DNA"/>
</dbReference>
<evidence type="ECO:0000313" key="4">
    <source>
        <dbReference type="Proteomes" id="UP001165122"/>
    </source>
</evidence>
<reference evidence="4" key="1">
    <citation type="journal article" date="2023" name="Commun. Biol.">
        <title>Genome analysis of Parmales, the sister group of diatoms, reveals the evolutionary specialization of diatoms from phago-mixotrophs to photoautotrophs.</title>
        <authorList>
            <person name="Ban H."/>
            <person name="Sato S."/>
            <person name="Yoshikawa S."/>
            <person name="Yamada K."/>
            <person name="Nakamura Y."/>
            <person name="Ichinomiya M."/>
            <person name="Sato N."/>
            <person name="Blanc-Mathieu R."/>
            <person name="Endo H."/>
            <person name="Kuwata A."/>
            <person name="Ogata H."/>
        </authorList>
    </citation>
    <scope>NUCLEOTIDE SEQUENCE [LARGE SCALE GENOMIC DNA]</scope>
    <source>
        <strain evidence="4">NIES 3700</strain>
    </source>
</reference>
<keyword evidence="2" id="KW-0812">Transmembrane</keyword>
<feature type="region of interest" description="Disordered" evidence="1">
    <location>
        <begin position="16"/>
        <end position="68"/>
    </location>
</feature>
<accession>A0A9W7CFH9</accession>
<evidence type="ECO:0000256" key="1">
    <source>
        <dbReference type="SAM" id="MobiDB-lite"/>
    </source>
</evidence>
<proteinExistence type="predicted"/>
<keyword evidence="4" id="KW-1185">Reference proteome</keyword>
<protein>
    <submittedName>
        <fullName evidence="3">Uncharacterized protein</fullName>
    </submittedName>
</protein>
<keyword evidence="2" id="KW-0472">Membrane</keyword>
<evidence type="ECO:0000313" key="3">
    <source>
        <dbReference type="EMBL" id="GMI03704.1"/>
    </source>
</evidence>
<dbReference type="Proteomes" id="UP001165122">
    <property type="component" value="Unassembled WGS sequence"/>
</dbReference>
<feature type="transmembrane region" description="Helical" evidence="2">
    <location>
        <begin position="78"/>
        <end position="102"/>
    </location>
</feature>
<dbReference type="OrthoDB" id="202589at2759"/>
<organism evidence="3 4">
    <name type="scientific">Triparma laevis f. longispina</name>
    <dbReference type="NCBI Taxonomy" id="1714387"/>
    <lineage>
        <taxon>Eukaryota</taxon>
        <taxon>Sar</taxon>
        <taxon>Stramenopiles</taxon>
        <taxon>Ochrophyta</taxon>
        <taxon>Bolidophyceae</taxon>
        <taxon>Parmales</taxon>
        <taxon>Triparmaceae</taxon>
        <taxon>Triparma</taxon>
    </lineage>
</organism>
<gene>
    <name evidence="3" type="ORF">TrLO_g1586</name>
</gene>
<sequence length="126" mass="14044">MGGHAAWRKRLKNGDLAKGSGGAICRHRPHFNRGKPILKKGQLRGGNPKKRGKKDKDVDGDDGVVNEDNHESHQEYNLLFRAVILVANIVILVAIISIFKYIGISNYTSIELPNPITYIKSLILKF</sequence>
<dbReference type="AlphaFoldDB" id="A0A9W7CFH9"/>
<keyword evidence="2" id="KW-1133">Transmembrane helix</keyword>